<evidence type="ECO:0000256" key="1">
    <source>
        <dbReference type="SAM" id="MobiDB-lite"/>
    </source>
</evidence>
<feature type="non-terminal residue" evidence="2">
    <location>
        <position position="1"/>
    </location>
</feature>
<evidence type="ECO:0000313" key="2">
    <source>
        <dbReference type="EMBL" id="CAH2043033.1"/>
    </source>
</evidence>
<sequence>MGGHLTPPRHTRDTITTTSPPRHHVPGRPATVDGQQSTVNGQSFTNGTRAPGTGRGSLRLTPEQFLLLYRELGADDYRTASRQVSEEEDTTVSCDQPKLGIKRNEKF</sequence>
<organism evidence="2 3">
    <name type="scientific">Iphiclides podalirius</name>
    <name type="common">scarce swallowtail</name>
    <dbReference type="NCBI Taxonomy" id="110791"/>
    <lineage>
        <taxon>Eukaryota</taxon>
        <taxon>Metazoa</taxon>
        <taxon>Ecdysozoa</taxon>
        <taxon>Arthropoda</taxon>
        <taxon>Hexapoda</taxon>
        <taxon>Insecta</taxon>
        <taxon>Pterygota</taxon>
        <taxon>Neoptera</taxon>
        <taxon>Endopterygota</taxon>
        <taxon>Lepidoptera</taxon>
        <taxon>Glossata</taxon>
        <taxon>Ditrysia</taxon>
        <taxon>Papilionoidea</taxon>
        <taxon>Papilionidae</taxon>
        <taxon>Papilioninae</taxon>
        <taxon>Iphiclides</taxon>
    </lineage>
</organism>
<evidence type="ECO:0000313" key="3">
    <source>
        <dbReference type="Proteomes" id="UP000837857"/>
    </source>
</evidence>
<feature type="compositionally biased region" description="Polar residues" evidence="1">
    <location>
        <begin position="33"/>
        <end position="48"/>
    </location>
</feature>
<accession>A0ABN8I557</accession>
<name>A0ABN8I557_9NEOP</name>
<keyword evidence="3" id="KW-1185">Reference proteome</keyword>
<protein>
    <submittedName>
        <fullName evidence="2">Uncharacterized protein</fullName>
    </submittedName>
</protein>
<feature type="region of interest" description="Disordered" evidence="1">
    <location>
        <begin position="81"/>
        <end position="107"/>
    </location>
</feature>
<dbReference type="EMBL" id="OW152827">
    <property type="protein sequence ID" value="CAH2043033.1"/>
    <property type="molecule type" value="Genomic_DNA"/>
</dbReference>
<feature type="region of interest" description="Disordered" evidence="1">
    <location>
        <begin position="1"/>
        <end position="59"/>
    </location>
</feature>
<proteinExistence type="predicted"/>
<dbReference type="Proteomes" id="UP000837857">
    <property type="component" value="Chromosome 15"/>
</dbReference>
<reference evidence="2" key="1">
    <citation type="submission" date="2022-03" db="EMBL/GenBank/DDBJ databases">
        <authorList>
            <person name="Martin H S."/>
        </authorList>
    </citation>
    <scope>NUCLEOTIDE SEQUENCE</scope>
</reference>
<gene>
    <name evidence="2" type="ORF">IPOD504_LOCUS4115</name>
</gene>